<comment type="caution">
    <text evidence="1">The sequence shown here is derived from an EMBL/GenBank/DDBJ whole genome shotgun (WGS) entry which is preliminary data.</text>
</comment>
<sequence length="59" mass="6815">MWSSSTSLCINPEICREFLAFKGPLVSTLVDIVSTHCPKSSQKSLHFLNYKKRMRKEQL</sequence>
<dbReference type="EMBL" id="NMUH01001563">
    <property type="protein sequence ID" value="MQL93443.1"/>
    <property type="molecule type" value="Genomic_DNA"/>
</dbReference>
<accession>A0A843VMI0</accession>
<evidence type="ECO:0000313" key="2">
    <source>
        <dbReference type="Proteomes" id="UP000652761"/>
    </source>
</evidence>
<name>A0A843VMI0_COLES</name>
<organism evidence="1 2">
    <name type="scientific">Colocasia esculenta</name>
    <name type="common">Wild taro</name>
    <name type="synonym">Arum esculentum</name>
    <dbReference type="NCBI Taxonomy" id="4460"/>
    <lineage>
        <taxon>Eukaryota</taxon>
        <taxon>Viridiplantae</taxon>
        <taxon>Streptophyta</taxon>
        <taxon>Embryophyta</taxon>
        <taxon>Tracheophyta</taxon>
        <taxon>Spermatophyta</taxon>
        <taxon>Magnoliopsida</taxon>
        <taxon>Liliopsida</taxon>
        <taxon>Araceae</taxon>
        <taxon>Aroideae</taxon>
        <taxon>Colocasieae</taxon>
        <taxon>Colocasia</taxon>
    </lineage>
</organism>
<dbReference type="AlphaFoldDB" id="A0A843VMI0"/>
<gene>
    <name evidence="1" type="ORF">Taro_026083</name>
</gene>
<dbReference type="Proteomes" id="UP000652761">
    <property type="component" value="Unassembled WGS sequence"/>
</dbReference>
<keyword evidence="2" id="KW-1185">Reference proteome</keyword>
<proteinExistence type="predicted"/>
<reference evidence="1" key="1">
    <citation type="submission" date="2017-07" db="EMBL/GenBank/DDBJ databases">
        <title>Taro Niue Genome Assembly and Annotation.</title>
        <authorList>
            <person name="Atibalentja N."/>
            <person name="Keating K."/>
            <person name="Fields C.J."/>
        </authorList>
    </citation>
    <scope>NUCLEOTIDE SEQUENCE</scope>
    <source>
        <strain evidence="1">Niue_2</strain>
        <tissue evidence="1">Leaf</tissue>
    </source>
</reference>
<evidence type="ECO:0000313" key="1">
    <source>
        <dbReference type="EMBL" id="MQL93443.1"/>
    </source>
</evidence>
<protein>
    <submittedName>
        <fullName evidence="1">Uncharacterized protein</fullName>
    </submittedName>
</protein>